<organism evidence="2 3">
    <name type="scientific">Pocillopora damicornis</name>
    <name type="common">Cauliflower coral</name>
    <name type="synonym">Millepora damicornis</name>
    <dbReference type="NCBI Taxonomy" id="46731"/>
    <lineage>
        <taxon>Eukaryota</taxon>
        <taxon>Metazoa</taxon>
        <taxon>Cnidaria</taxon>
        <taxon>Anthozoa</taxon>
        <taxon>Hexacorallia</taxon>
        <taxon>Scleractinia</taxon>
        <taxon>Astrocoeniina</taxon>
        <taxon>Pocilloporidae</taxon>
        <taxon>Pocillopora</taxon>
    </lineage>
</organism>
<sequence length="266" mass="30901">MSSLTNEDFDKLRRAYSVVLDQISHKLDQLQQDKLRFYCSGLIPTEDRGSLNILRSLEHSDKISWANVNFLKEALRAIGRCDLAKLLETFEVRRDLTLLLDFYARERLEEDPVYVPLSLKTTARHLLTIVTENEHESCRFDGTRMRTLVEANKNILQVFEEEVDVRSGVNSPWSKLTMLVIIAGESIVAAQASRSDDIRRNEMLEKCFSFVEMLSYRMLELGSWDDFCDYVEERCIEVWGQREGCNRSNADVADVVRQLRESPFFL</sequence>
<name>A0A3M6U0R2_POCDA</name>
<dbReference type="SMART" id="SM00031">
    <property type="entry name" value="DED"/>
    <property type="match status" value="1"/>
</dbReference>
<dbReference type="InterPro" id="IPR011029">
    <property type="entry name" value="DEATH-like_dom_sf"/>
</dbReference>
<evidence type="ECO:0000259" key="1">
    <source>
        <dbReference type="PROSITE" id="PS50168"/>
    </source>
</evidence>
<dbReference type="EMBL" id="RCHS01002461">
    <property type="protein sequence ID" value="RMX47216.1"/>
    <property type="molecule type" value="Genomic_DNA"/>
</dbReference>
<feature type="domain" description="DED" evidence="1">
    <location>
        <begin position="15"/>
        <end position="89"/>
    </location>
</feature>
<dbReference type="Gene3D" id="1.10.533.10">
    <property type="entry name" value="Death Domain, Fas"/>
    <property type="match status" value="1"/>
</dbReference>
<keyword evidence="3" id="KW-1185">Reference proteome</keyword>
<comment type="caution">
    <text evidence="2">The sequence shown here is derived from an EMBL/GenBank/DDBJ whole genome shotgun (WGS) entry which is preliminary data.</text>
</comment>
<evidence type="ECO:0000313" key="2">
    <source>
        <dbReference type="EMBL" id="RMX47216.1"/>
    </source>
</evidence>
<accession>A0A3M6U0R2</accession>
<dbReference type="OrthoDB" id="5949951at2759"/>
<dbReference type="InterPro" id="IPR001875">
    <property type="entry name" value="DED_dom"/>
</dbReference>
<dbReference type="AlphaFoldDB" id="A0A3M6U0R2"/>
<proteinExistence type="predicted"/>
<dbReference type="PROSITE" id="PS50168">
    <property type="entry name" value="DED"/>
    <property type="match status" value="1"/>
</dbReference>
<dbReference type="Proteomes" id="UP000275408">
    <property type="component" value="Unassembled WGS sequence"/>
</dbReference>
<gene>
    <name evidence="2" type="ORF">pdam_00021936</name>
</gene>
<dbReference type="GO" id="GO:0042981">
    <property type="term" value="P:regulation of apoptotic process"/>
    <property type="evidence" value="ECO:0007669"/>
    <property type="project" value="InterPro"/>
</dbReference>
<evidence type="ECO:0000313" key="3">
    <source>
        <dbReference type="Proteomes" id="UP000275408"/>
    </source>
</evidence>
<dbReference type="SUPFAM" id="SSF47986">
    <property type="entry name" value="DEATH domain"/>
    <property type="match status" value="1"/>
</dbReference>
<reference evidence="2 3" key="1">
    <citation type="journal article" date="2018" name="Sci. Rep.">
        <title>Comparative analysis of the Pocillopora damicornis genome highlights role of immune system in coral evolution.</title>
        <authorList>
            <person name="Cunning R."/>
            <person name="Bay R.A."/>
            <person name="Gillette P."/>
            <person name="Baker A.C."/>
            <person name="Traylor-Knowles N."/>
        </authorList>
    </citation>
    <scope>NUCLEOTIDE SEQUENCE [LARGE SCALE GENOMIC DNA]</scope>
    <source>
        <strain evidence="2">RSMAS</strain>
        <tissue evidence="2">Whole animal</tissue>
    </source>
</reference>
<dbReference type="Pfam" id="PF01335">
    <property type="entry name" value="DED"/>
    <property type="match status" value="1"/>
</dbReference>
<protein>
    <recommendedName>
        <fullName evidence="1">DED domain-containing protein</fullName>
    </recommendedName>
</protein>